<proteinExistence type="predicted"/>
<keyword evidence="1" id="KW-0812">Transmembrane</keyword>
<evidence type="ECO:0000256" key="1">
    <source>
        <dbReference type="SAM" id="Phobius"/>
    </source>
</evidence>
<evidence type="ECO:0008006" key="4">
    <source>
        <dbReference type="Google" id="ProtNLM"/>
    </source>
</evidence>
<dbReference type="EMBL" id="MFDM01000014">
    <property type="protein sequence ID" value="OGE43676.1"/>
    <property type="molecule type" value="Genomic_DNA"/>
</dbReference>
<feature type="transmembrane region" description="Helical" evidence="1">
    <location>
        <begin position="40"/>
        <end position="60"/>
    </location>
</feature>
<accession>A0A1F5KRX7</accession>
<evidence type="ECO:0000313" key="3">
    <source>
        <dbReference type="Proteomes" id="UP000178565"/>
    </source>
</evidence>
<organism evidence="2 3">
    <name type="scientific">Candidatus Daviesbacteria bacterium RIFCSPLOWO2_01_FULL_39_12</name>
    <dbReference type="NCBI Taxonomy" id="1797785"/>
    <lineage>
        <taxon>Bacteria</taxon>
        <taxon>Candidatus Daviesiibacteriota</taxon>
    </lineage>
</organism>
<evidence type="ECO:0000313" key="2">
    <source>
        <dbReference type="EMBL" id="OGE43676.1"/>
    </source>
</evidence>
<feature type="transmembrane region" description="Helical" evidence="1">
    <location>
        <begin position="127"/>
        <end position="148"/>
    </location>
</feature>
<comment type="caution">
    <text evidence="2">The sequence shown here is derived from an EMBL/GenBank/DDBJ whole genome shotgun (WGS) entry which is preliminary data.</text>
</comment>
<protein>
    <recommendedName>
        <fullName evidence="4">Glycosyltransferase RgtA/B/C/D-like domain-containing protein</fullName>
    </recommendedName>
</protein>
<reference evidence="2 3" key="1">
    <citation type="journal article" date="2016" name="Nat. Commun.">
        <title>Thousands of microbial genomes shed light on interconnected biogeochemical processes in an aquifer system.</title>
        <authorList>
            <person name="Anantharaman K."/>
            <person name="Brown C.T."/>
            <person name="Hug L.A."/>
            <person name="Sharon I."/>
            <person name="Castelle C.J."/>
            <person name="Probst A.J."/>
            <person name="Thomas B.C."/>
            <person name="Singh A."/>
            <person name="Wilkins M.J."/>
            <person name="Karaoz U."/>
            <person name="Brodie E.L."/>
            <person name="Williams K.H."/>
            <person name="Hubbard S.S."/>
            <person name="Banfield J.F."/>
        </authorList>
    </citation>
    <scope>NUCLEOTIDE SEQUENCE [LARGE SCALE GENOMIC DNA]</scope>
</reference>
<keyword evidence="1" id="KW-1133">Transmembrane helix</keyword>
<gene>
    <name evidence="2" type="ORF">A3B45_03235</name>
</gene>
<keyword evidence="1" id="KW-0472">Membrane</keyword>
<feature type="transmembrane region" description="Helical" evidence="1">
    <location>
        <begin position="72"/>
        <end position="88"/>
    </location>
</feature>
<name>A0A1F5KRX7_9BACT</name>
<sequence length="284" mass="33504">MPFFYNYKALIDFSLTRYLNQFDLMYLFGYGLDLTNQGPLGMGPLYLFQLPLLLLGIYYLLNLNNLSARKKFMMAWIIIGMIPSGLTFEEHSPHRSIMVFTMLNIITAVGLYFLLNALKRKMYKFTFVFFSILITVIAANFVYFIHIYTVNYPFEKSESMHYPFEQVTRYAWSQYQNYDQIIFDPLFGDIAPVIGTAAHYYLAYYGNYPPSKFQKEYRRGEKIREVIFDKFSIRKVDWRQDHGLKNTLIIASSWSLPIDSIDKNKIKKVFNYYNGRPAFYAVGL</sequence>
<feature type="transmembrane region" description="Helical" evidence="1">
    <location>
        <begin position="94"/>
        <end position="115"/>
    </location>
</feature>
<dbReference type="STRING" id="1797785.A3B45_03235"/>
<dbReference type="AlphaFoldDB" id="A0A1F5KRX7"/>
<dbReference type="Proteomes" id="UP000178565">
    <property type="component" value="Unassembled WGS sequence"/>
</dbReference>